<reference evidence="2" key="1">
    <citation type="journal article" date="2019" name="Int. J. Syst. Evol. Microbiol.">
        <title>The Global Catalogue of Microorganisms (GCM) 10K type strain sequencing project: providing services to taxonomists for standard genome sequencing and annotation.</title>
        <authorList>
            <consortium name="The Broad Institute Genomics Platform"/>
            <consortium name="The Broad Institute Genome Sequencing Center for Infectious Disease"/>
            <person name="Wu L."/>
            <person name="Ma J."/>
        </authorList>
    </citation>
    <scope>NUCLEOTIDE SEQUENCE [LARGE SCALE GENOMIC DNA]</scope>
    <source>
        <strain evidence="2">CGMCC 1.18439</strain>
    </source>
</reference>
<dbReference type="Proteomes" id="UP000632154">
    <property type="component" value="Unassembled WGS sequence"/>
</dbReference>
<protein>
    <submittedName>
        <fullName evidence="1">Uncharacterized protein</fullName>
    </submittedName>
</protein>
<keyword evidence="2" id="KW-1185">Reference proteome</keyword>
<sequence>MQYLTASRVSLSPLSLRPAWEAGALTVASAKALLKRHDSQREDGNFSALLRVLAQQPAYSLVTSVRLAEQLGSLDAAHLNQLLTVLTQPPFRLLSPLGQGEYLLHHEVPEYLRAKAQNWQVLAANLDSKKPFAEASPVRTWTAEQLLD</sequence>
<organism evidence="1 2">
    <name type="scientific">Deinococcus piscis</name>
    <dbReference type="NCBI Taxonomy" id="394230"/>
    <lineage>
        <taxon>Bacteria</taxon>
        <taxon>Thermotogati</taxon>
        <taxon>Deinococcota</taxon>
        <taxon>Deinococci</taxon>
        <taxon>Deinococcales</taxon>
        <taxon>Deinococcaceae</taxon>
        <taxon>Deinococcus</taxon>
    </lineage>
</organism>
<dbReference type="EMBL" id="BNAL01000040">
    <property type="protein sequence ID" value="GHG10166.1"/>
    <property type="molecule type" value="Genomic_DNA"/>
</dbReference>
<accession>A0ABQ3KA21</accession>
<evidence type="ECO:0000313" key="2">
    <source>
        <dbReference type="Proteomes" id="UP000632154"/>
    </source>
</evidence>
<comment type="caution">
    <text evidence="1">The sequence shown here is derived from an EMBL/GenBank/DDBJ whole genome shotgun (WGS) entry which is preliminary data.</text>
</comment>
<evidence type="ECO:0000313" key="1">
    <source>
        <dbReference type="EMBL" id="GHG10166.1"/>
    </source>
</evidence>
<name>A0ABQ3KA21_9DEIO</name>
<proteinExistence type="predicted"/>
<gene>
    <name evidence="1" type="ORF">GCM10017783_23270</name>
</gene>